<dbReference type="InterPro" id="IPR001100">
    <property type="entry name" value="Pyr_nuc-diS_OxRdtase"/>
</dbReference>
<feature type="binding site" evidence="6">
    <location>
        <position position="204"/>
    </location>
    <ligand>
        <name>NAD(+)</name>
        <dbReference type="ChEBI" id="CHEBI:57540"/>
    </ligand>
</feature>
<dbReference type="SUPFAM" id="SSF55424">
    <property type="entry name" value="FAD/NAD-linked reductases, dimerisation (C-terminal) domain"/>
    <property type="match status" value="1"/>
</dbReference>
<dbReference type="Pfam" id="PF07992">
    <property type="entry name" value="Pyr_redox_2"/>
    <property type="match status" value="1"/>
</dbReference>
<protein>
    <submittedName>
        <fullName evidence="10">Pyruvate/2-oxoglutarate dehydrogenase complex dihydrolipoamide dehydrogenase (E3) component</fullName>
    </submittedName>
</protein>
<name>A0A2T5JD63_9SPHI</name>
<feature type="binding site" evidence="6">
    <location>
        <position position="51"/>
    </location>
    <ligand>
        <name>FAD</name>
        <dbReference type="ChEBI" id="CHEBI:57692"/>
    </ligand>
</feature>
<feature type="active site" description="Proton acceptor" evidence="5">
    <location>
        <position position="446"/>
    </location>
</feature>
<dbReference type="PRINTS" id="PR00368">
    <property type="entry name" value="FADPNR"/>
</dbReference>
<reference evidence="10 11" key="1">
    <citation type="submission" date="2018-04" db="EMBL/GenBank/DDBJ databases">
        <title>Genomic Encyclopedia of Archaeal and Bacterial Type Strains, Phase II (KMG-II): from individual species to whole genera.</title>
        <authorList>
            <person name="Goeker M."/>
        </authorList>
    </citation>
    <scope>NUCLEOTIDE SEQUENCE [LARGE SCALE GENOMIC DNA]</scope>
    <source>
        <strain evidence="10 11">DSM 26809</strain>
    </source>
</reference>
<dbReference type="InterPro" id="IPR016156">
    <property type="entry name" value="FAD/NAD-linked_Rdtase_dimer_sf"/>
</dbReference>
<dbReference type="InterPro" id="IPR004099">
    <property type="entry name" value="Pyr_nucl-diS_OxRdtase_dimer"/>
</dbReference>
<accession>A0A2T5JD63</accession>
<feature type="binding site" evidence="6">
    <location>
        <position position="313"/>
    </location>
    <ligand>
        <name>FAD</name>
        <dbReference type="ChEBI" id="CHEBI:57692"/>
    </ligand>
</feature>
<dbReference type="InterPro" id="IPR023753">
    <property type="entry name" value="FAD/NAD-binding_dom"/>
</dbReference>
<comment type="similarity">
    <text evidence="1">Belongs to the class-I pyridine nucleotide-disulfide oxidoreductase family.</text>
</comment>
<comment type="cofactor">
    <cofactor evidence="6">
        <name>FAD</name>
        <dbReference type="ChEBI" id="CHEBI:57692"/>
    </cofactor>
    <text evidence="6">Binds 1 FAD per subunit.</text>
</comment>
<feature type="disulfide bond" description="Redox-active" evidence="7">
    <location>
        <begin position="42"/>
        <end position="47"/>
    </location>
</feature>
<evidence type="ECO:0000256" key="5">
    <source>
        <dbReference type="PIRSR" id="PIRSR000350-2"/>
    </source>
</evidence>
<evidence type="ECO:0000259" key="8">
    <source>
        <dbReference type="Pfam" id="PF02852"/>
    </source>
</evidence>
<feature type="domain" description="Pyridine nucleotide-disulphide oxidoreductase dimerisation" evidence="8">
    <location>
        <begin position="348"/>
        <end position="455"/>
    </location>
</feature>
<evidence type="ECO:0000313" key="10">
    <source>
        <dbReference type="EMBL" id="PTQ99696.1"/>
    </source>
</evidence>
<keyword evidence="4" id="KW-0560">Oxidoreductase</keyword>
<evidence type="ECO:0000313" key="11">
    <source>
        <dbReference type="Proteomes" id="UP000244168"/>
    </source>
</evidence>
<evidence type="ECO:0000256" key="6">
    <source>
        <dbReference type="PIRSR" id="PIRSR000350-3"/>
    </source>
</evidence>
<dbReference type="Gene3D" id="3.50.50.60">
    <property type="entry name" value="FAD/NAD(P)-binding domain"/>
    <property type="match status" value="2"/>
</dbReference>
<evidence type="ECO:0000256" key="7">
    <source>
        <dbReference type="PIRSR" id="PIRSR000350-4"/>
    </source>
</evidence>
<dbReference type="EMBL" id="QAOQ01000002">
    <property type="protein sequence ID" value="PTQ99696.1"/>
    <property type="molecule type" value="Genomic_DNA"/>
</dbReference>
<dbReference type="Proteomes" id="UP000244168">
    <property type="component" value="Unassembled WGS sequence"/>
</dbReference>
<dbReference type="RefSeq" id="WP_107827613.1">
    <property type="nucleotide sequence ID" value="NZ_CP160205.1"/>
</dbReference>
<evidence type="ECO:0000256" key="4">
    <source>
        <dbReference type="ARBA" id="ARBA00023002"/>
    </source>
</evidence>
<keyword evidence="10" id="KW-0670">Pyruvate</keyword>
<dbReference type="FunFam" id="3.30.390.30:FF:000001">
    <property type="entry name" value="Dihydrolipoyl dehydrogenase"/>
    <property type="match status" value="1"/>
</dbReference>
<evidence type="ECO:0000256" key="2">
    <source>
        <dbReference type="ARBA" id="ARBA00022630"/>
    </source>
</evidence>
<dbReference type="Pfam" id="PF02852">
    <property type="entry name" value="Pyr_redox_dim"/>
    <property type="match status" value="1"/>
</dbReference>
<evidence type="ECO:0000256" key="3">
    <source>
        <dbReference type="ARBA" id="ARBA00022827"/>
    </source>
</evidence>
<keyword evidence="2" id="KW-0285">Flavoprotein</keyword>
<keyword evidence="11" id="KW-1185">Reference proteome</keyword>
<proteinExistence type="inferred from homology"/>
<sequence length="462" mass="50361">MNTHYDCIVIGAGQAGTPLAKKLAQAGKKTALIEKRYIGGTCVNDGCTPTKAMVASARAAYLAGRCNDLGVHIDGYRIDMPRIKQRKDEIVLRFRNGSLEGLKKTQNLDVIFGEATFTGPKSISINLNDGGTQELTADQYFLNTGATPIIPDVEGILDIDYLTNTSILELDSVPSHLLIIGGNYIGLEFGQMFRRFGAEVTIIERSERMMPREDEDVADCIKNIIEEDGVKVLINATVQKFVKDSSGQIAATVSAGGISQQITCSHVLIATGRKPVTENLGLDKAGVETDDKGHIKTNDHLETTAPGIYALGDVRGGPAFTHISYNDYTIVYRNLFEGTDYDINDRPVPYCMFTDPQLGRIGLSEQEARKQGMDIKIAKIPMAYVARGIETGETRGLMKAVVDAKTKQILGAAIIGEQGGEIMTVLQMAMMGGITYDRIRYCVFAHPLYAESLNNLFMAIKD</sequence>
<gene>
    <name evidence="10" type="ORF">C8P68_102525</name>
</gene>
<dbReference type="OrthoDB" id="9800167at2"/>
<dbReference type="PANTHER" id="PTHR43014">
    <property type="entry name" value="MERCURIC REDUCTASE"/>
    <property type="match status" value="1"/>
</dbReference>
<keyword evidence="6" id="KW-0520">NAD</keyword>
<dbReference type="PRINTS" id="PR00411">
    <property type="entry name" value="PNDRDTASEI"/>
</dbReference>
<dbReference type="Gene3D" id="3.30.390.30">
    <property type="match status" value="1"/>
</dbReference>
<dbReference type="PIRSF" id="PIRSF000350">
    <property type="entry name" value="Mercury_reductase_MerA"/>
    <property type="match status" value="1"/>
</dbReference>
<dbReference type="AlphaFoldDB" id="A0A2T5JD63"/>
<dbReference type="GO" id="GO:0050660">
    <property type="term" value="F:flavin adenine dinucleotide binding"/>
    <property type="evidence" value="ECO:0007669"/>
    <property type="project" value="TreeGrafter"/>
</dbReference>
<feature type="domain" description="FAD/NAD(P)-binding" evidence="9">
    <location>
        <begin position="5"/>
        <end position="324"/>
    </location>
</feature>
<dbReference type="PANTHER" id="PTHR43014:SF2">
    <property type="entry name" value="MERCURIC REDUCTASE"/>
    <property type="match status" value="1"/>
</dbReference>
<keyword evidence="6" id="KW-0547">Nucleotide-binding</keyword>
<feature type="binding site" evidence="6">
    <location>
        <position position="272"/>
    </location>
    <ligand>
        <name>NAD(+)</name>
        <dbReference type="ChEBI" id="CHEBI:57540"/>
    </ligand>
</feature>
<dbReference type="InterPro" id="IPR036188">
    <property type="entry name" value="FAD/NAD-bd_sf"/>
</dbReference>
<evidence type="ECO:0000259" key="9">
    <source>
        <dbReference type="Pfam" id="PF07992"/>
    </source>
</evidence>
<dbReference type="SUPFAM" id="SSF51905">
    <property type="entry name" value="FAD/NAD(P)-binding domain"/>
    <property type="match status" value="1"/>
</dbReference>
<feature type="binding site" evidence="6">
    <location>
        <begin position="181"/>
        <end position="188"/>
    </location>
    <ligand>
        <name>NAD(+)</name>
        <dbReference type="ChEBI" id="CHEBI:57540"/>
    </ligand>
</feature>
<evidence type="ECO:0000256" key="1">
    <source>
        <dbReference type="ARBA" id="ARBA00007532"/>
    </source>
</evidence>
<organism evidence="10 11">
    <name type="scientific">Mucilaginibacter yixingensis</name>
    <dbReference type="NCBI Taxonomy" id="1295612"/>
    <lineage>
        <taxon>Bacteria</taxon>
        <taxon>Pseudomonadati</taxon>
        <taxon>Bacteroidota</taxon>
        <taxon>Sphingobacteriia</taxon>
        <taxon>Sphingobacteriales</taxon>
        <taxon>Sphingobacteriaceae</taxon>
        <taxon>Mucilaginibacter</taxon>
    </lineage>
</organism>
<dbReference type="GO" id="GO:0003955">
    <property type="term" value="F:NAD(P)H dehydrogenase (quinone) activity"/>
    <property type="evidence" value="ECO:0007669"/>
    <property type="project" value="TreeGrafter"/>
</dbReference>
<comment type="caution">
    <text evidence="10">The sequence shown here is derived from an EMBL/GenBank/DDBJ whole genome shotgun (WGS) entry which is preliminary data.</text>
</comment>
<keyword evidence="3 6" id="KW-0274">FAD</keyword>